<comment type="caution">
    <text evidence="2">The sequence shown here is derived from an EMBL/GenBank/DDBJ whole genome shotgun (WGS) entry which is preliminary data.</text>
</comment>
<sequence length="90" mass="9540">MMWDGYQSGLHWEAMTAVLMALVLLGALLATAGFLLLSGRGGRAGRLGEGAAPDAQAVLDRRFAEGEIDEDEYLRRTAALQQVGHPGITG</sequence>
<name>A0A4Q5J1K6_9ACTN</name>
<keyword evidence="1" id="KW-0472">Membrane</keyword>
<evidence type="ECO:0000313" key="2">
    <source>
        <dbReference type="EMBL" id="RYU11498.1"/>
    </source>
</evidence>
<dbReference type="OrthoDB" id="3748887at2"/>
<evidence type="ECO:0000313" key="3">
    <source>
        <dbReference type="Proteomes" id="UP000291189"/>
    </source>
</evidence>
<dbReference type="Proteomes" id="UP000291189">
    <property type="component" value="Unassembled WGS sequence"/>
</dbReference>
<gene>
    <name evidence="2" type="ORF">ETU37_13070</name>
</gene>
<accession>A0A4Q5J1K6</accession>
<proteinExistence type="predicted"/>
<keyword evidence="3" id="KW-1185">Reference proteome</keyword>
<organism evidence="2 3">
    <name type="scientific">Nocardioides iriomotensis</name>
    <dbReference type="NCBI Taxonomy" id="715784"/>
    <lineage>
        <taxon>Bacteria</taxon>
        <taxon>Bacillati</taxon>
        <taxon>Actinomycetota</taxon>
        <taxon>Actinomycetes</taxon>
        <taxon>Propionibacteriales</taxon>
        <taxon>Nocardioidaceae</taxon>
        <taxon>Nocardioides</taxon>
    </lineage>
</organism>
<feature type="transmembrane region" description="Helical" evidence="1">
    <location>
        <begin position="12"/>
        <end position="37"/>
    </location>
</feature>
<dbReference type="AlphaFoldDB" id="A0A4Q5J1K6"/>
<dbReference type="EMBL" id="SDPU01000023">
    <property type="protein sequence ID" value="RYU11498.1"/>
    <property type="molecule type" value="Genomic_DNA"/>
</dbReference>
<keyword evidence="1" id="KW-1133">Transmembrane helix</keyword>
<evidence type="ECO:0000256" key="1">
    <source>
        <dbReference type="SAM" id="Phobius"/>
    </source>
</evidence>
<dbReference type="RefSeq" id="WP_129987773.1">
    <property type="nucleotide sequence ID" value="NZ_SDPU01000023.1"/>
</dbReference>
<keyword evidence="1" id="KW-0812">Transmembrane</keyword>
<reference evidence="2 3" key="1">
    <citation type="submission" date="2019-01" db="EMBL/GenBank/DDBJ databases">
        <title>Nocardioides guangzhouensis sp. nov., an actinobacterium isolated from soil.</title>
        <authorList>
            <person name="Fu Y."/>
            <person name="Cai Y."/>
            <person name="Lin Z."/>
            <person name="Chen P."/>
        </authorList>
    </citation>
    <scope>NUCLEOTIDE SEQUENCE [LARGE SCALE GENOMIC DNA]</scope>
    <source>
        <strain evidence="2 3">NBRC 105384</strain>
    </source>
</reference>
<protein>
    <submittedName>
        <fullName evidence="2">SHOCT domain-containing protein</fullName>
    </submittedName>
</protein>